<name>A0A1J6ISS7_NICAT</name>
<dbReference type="EMBL" id="MJEQ01037192">
    <property type="protein sequence ID" value="OIS98192.1"/>
    <property type="molecule type" value="Genomic_DNA"/>
</dbReference>
<reference evidence="2" key="1">
    <citation type="submission" date="2016-11" db="EMBL/GenBank/DDBJ databases">
        <title>The genome of Nicotiana attenuata.</title>
        <authorList>
            <person name="Xu S."/>
            <person name="Brockmoeller T."/>
            <person name="Gaquerel E."/>
            <person name="Navarro A."/>
            <person name="Kuhl H."/>
            <person name="Gase K."/>
            <person name="Ling Z."/>
            <person name="Zhou W."/>
            <person name="Kreitzer C."/>
            <person name="Stanke M."/>
            <person name="Tang H."/>
            <person name="Lyons E."/>
            <person name="Pandey P."/>
            <person name="Pandey S.P."/>
            <person name="Timmermann B."/>
            <person name="Baldwin I.T."/>
        </authorList>
    </citation>
    <scope>NUCLEOTIDE SEQUENCE [LARGE SCALE GENOMIC DNA]</scope>
    <source>
        <strain evidence="2">UT</strain>
    </source>
</reference>
<dbReference type="InterPro" id="IPR012337">
    <property type="entry name" value="RNaseH-like_sf"/>
</dbReference>
<evidence type="ECO:0000313" key="2">
    <source>
        <dbReference type="EMBL" id="OIS98192.1"/>
    </source>
</evidence>
<accession>A0A1J6ISS7</accession>
<dbReference type="SMR" id="A0A1J6ISS7"/>
<dbReference type="OMA" id="VICECRE"/>
<dbReference type="GO" id="GO:0003676">
    <property type="term" value="F:nucleic acid binding"/>
    <property type="evidence" value="ECO:0007669"/>
    <property type="project" value="InterPro"/>
</dbReference>
<proteinExistence type="predicted"/>
<dbReference type="InterPro" id="IPR002156">
    <property type="entry name" value="RNaseH_domain"/>
</dbReference>
<feature type="non-terminal residue" evidence="2">
    <location>
        <position position="1"/>
    </location>
</feature>
<dbReference type="Gramene" id="OIS98192">
    <property type="protein sequence ID" value="OIS98192"/>
    <property type="gene ID" value="A4A49_62355"/>
</dbReference>
<sequence>PKPDIYKLNTDGTHSLVSNKNGIGGIIRDHKGNWILGFSRKILSQSPIATEIFAILQGLTFVVQHNLTPLQVEIDAKEVRRLLHDNNIVYANLLNACRHLLRQLHDPVVSHAYREQNRLADQLAKSGSFLEGNSIMQIFDKPPLFVGRIWDEDKRGVSTTRLLP</sequence>
<comment type="caution">
    <text evidence="2">The sequence shown here is derived from an EMBL/GenBank/DDBJ whole genome shotgun (WGS) entry which is preliminary data.</text>
</comment>
<dbReference type="PANTHER" id="PTHR47723">
    <property type="entry name" value="OS05G0353850 PROTEIN"/>
    <property type="match status" value="1"/>
</dbReference>
<organism evidence="2 3">
    <name type="scientific">Nicotiana attenuata</name>
    <name type="common">Coyote tobacco</name>
    <dbReference type="NCBI Taxonomy" id="49451"/>
    <lineage>
        <taxon>Eukaryota</taxon>
        <taxon>Viridiplantae</taxon>
        <taxon>Streptophyta</taxon>
        <taxon>Embryophyta</taxon>
        <taxon>Tracheophyta</taxon>
        <taxon>Spermatophyta</taxon>
        <taxon>Magnoliopsida</taxon>
        <taxon>eudicotyledons</taxon>
        <taxon>Gunneridae</taxon>
        <taxon>Pentapetalae</taxon>
        <taxon>asterids</taxon>
        <taxon>lamiids</taxon>
        <taxon>Solanales</taxon>
        <taxon>Solanaceae</taxon>
        <taxon>Nicotianoideae</taxon>
        <taxon>Nicotianeae</taxon>
        <taxon>Nicotiana</taxon>
    </lineage>
</organism>
<evidence type="ECO:0000313" key="3">
    <source>
        <dbReference type="Proteomes" id="UP000187609"/>
    </source>
</evidence>
<feature type="domain" description="RNase H type-1" evidence="1">
    <location>
        <begin position="9"/>
        <end position="126"/>
    </location>
</feature>
<dbReference type="CDD" id="cd06222">
    <property type="entry name" value="RNase_H_like"/>
    <property type="match status" value="1"/>
</dbReference>
<dbReference type="PANTHER" id="PTHR47723:SF23">
    <property type="entry name" value="REVERSE TRANSCRIPTASE-LIKE PROTEIN"/>
    <property type="match status" value="1"/>
</dbReference>
<dbReference type="AlphaFoldDB" id="A0A1J6ISS7"/>
<dbReference type="InterPro" id="IPR036397">
    <property type="entry name" value="RNaseH_sf"/>
</dbReference>
<feature type="non-terminal residue" evidence="2">
    <location>
        <position position="164"/>
    </location>
</feature>
<dbReference type="Gene3D" id="3.30.420.10">
    <property type="entry name" value="Ribonuclease H-like superfamily/Ribonuclease H"/>
    <property type="match status" value="1"/>
</dbReference>
<evidence type="ECO:0000259" key="1">
    <source>
        <dbReference type="Pfam" id="PF13456"/>
    </source>
</evidence>
<gene>
    <name evidence="2" type="ORF">A4A49_62355</name>
</gene>
<dbReference type="GO" id="GO:0004523">
    <property type="term" value="F:RNA-DNA hybrid ribonuclease activity"/>
    <property type="evidence" value="ECO:0007669"/>
    <property type="project" value="InterPro"/>
</dbReference>
<dbReference type="InterPro" id="IPR044730">
    <property type="entry name" value="RNase_H-like_dom_plant"/>
</dbReference>
<dbReference type="SUPFAM" id="SSF53098">
    <property type="entry name" value="Ribonuclease H-like"/>
    <property type="match status" value="1"/>
</dbReference>
<dbReference type="InterPro" id="IPR053151">
    <property type="entry name" value="RNase_H-like"/>
</dbReference>
<dbReference type="Pfam" id="PF13456">
    <property type="entry name" value="RVT_3"/>
    <property type="match status" value="1"/>
</dbReference>
<keyword evidence="3" id="KW-1185">Reference proteome</keyword>
<dbReference type="Proteomes" id="UP000187609">
    <property type="component" value="Unassembled WGS sequence"/>
</dbReference>
<protein>
    <recommendedName>
        <fullName evidence="1">RNase H type-1 domain-containing protein</fullName>
    </recommendedName>
</protein>